<dbReference type="Pfam" id="PF08558">
    <property type="entry name" value="TRF"/>
    <property type="match status" value="1"/>
</dbReference>
<feature type="compositionally biased region" description="Low complexity" evidence="3">
    <location>
        <begin position="344"/>
        <end position="363"/>
    </location>
</feature>
<dbReference type="GO" id="GO:0031627">
    <property type="term" value="P:telomeric loop formation"/>
    <property type="evidence" value="ECO:0007669"/>
    <property type="project" value="TreeGrafter"/>
</dbReference>
<sequence>MWRQHDNMESSADRGLDVECVVNRWIVDYYISVAFEAFRNEQDSDFCEIRDILQCHLVRPLEANDATPKKIRAIQFLTRINDGDKLDFSFDPQEDLTPLESALSVLDSIRDELPVPQKDLERVQKSVREMLVIVCIKNQAFDKAKEVLMKYFPKSKVGKKAIFLGLVNKRSSDHSVLQQVTYQQFKQEMLQFCQSLFPFSHPFLSRAARQLVVKRRDAGQDAEEGDCPSDPQPEDHLLPATEEKTSRHKPSPPPGGVLLTRSQLMAVYTALAEELREPMTFAELEEEVEREVMEENAGKGGAAVDQEEPLLHLSESPRQGSDAVLEQDVPRSQRESDSPMEASPADVVPPADLVPPAGLAPGPQWKSRGWPHTIARLVMEPDSQVREESRRNRGLMSVFL</sequence>
<dbReference type="GO" id="GO:0003720">
    <property type="term" value="F:telomerase activity"/>
    <property type="evidence" value="ECO:0007669"/>
    <property type="project" value="TreeGrafter"/>
</dbReference>
<dbReference type="InterPro" id="IPR036507">
    <property type="entry name" value="Telomere_rpt-bd_fac_dimer_sf"/>
</dbReference>
<evidence type="ECO:0000256" key="3">
    <source>
        <dbReference type="SAM" id="MobiDB-lite"/>
    </source>
</evidence>
<dbReference type="GO" id="GO:0070187">
    <property type="term" value="C:shelterin complex"/>
    <property type="evidence" value="ECO:0007669"/>
    <property type="project" value="TreeGrafter"/>
</dbReference>
<dbReference type="InterPro" id="IPR013867">
    <property type="entry name" value="Telomere_rpt-bd_fac_dimer_dom"/>
</dbReference>
<dbReference type="Gene3D" id="1.25.40.210">
    <property type="entry name" value="Telomere repeat-binding factor, dimerisation domain"/>
    <property type="match status" value="1"/>
</dbReference>
<dbReference type="GO" id="GO:1905839">
    <property type="term" value="P:negative regulation of telomeric D-loop disassembly"/>
    <property type="evidence" value="ECO:0007669"/>
    <property type="project" value="TreeGrafter"/>
</dbReference>
<dbReference type="Proteomes" id="UP000694395">
    <property type="component" value="Chromosome 26"/>
</dbReference>
<feature type="compositionally biased region" description="Basic and acidic residues" evidence="3">
    <location>
        <begin position="233"/>
        <end position="245"/>
    </location>
</feature>
<reference evidence="5" key="1">
    <citation type="submission" date="2020-07" db="EMBL/GenBank/DDBJ databases">
        <title>A long reads based de novo assembly of the rainbow trout Arlee double haploid line genome.</title>
        <authorList>
            <person name="Gao G."/>
            <person name="Palti Y."/>
        </authorList>
    </citation>
    <scope>NUCLEOTIDE SEQUENCE [LARGE SCALE GENOMIC DNA]</scope>
</reference>
<dbReference type="Ensembl" id="ENSOMYT00000142443.1">
    <property type="protein sequence ID" value="ENSOMYP00000129420.1"/>
    <property type="gene ID" value="ENSOMYG00000001440.2"/>
</dbReference>
<dbReference type="PANTHER" id="PTHR46833">
    <property type="entry name" value="TELOMERIC REPEAT-BINDING FACTOR 2 TERF2"/>
    <property type="match status" value="1"/>
</dbReference>
<keyword evidence="2" id="KW-0539">Nucleus</keyword>
<evidence type="ECO:0000256" key="1">
    <source>
        <dbReference type="ARBA" id="ARBA00023125"/>
    </source>
</evidence>
<evidence type="ECO:0000259" key="4">
    <source>
        <dbReference type="Pfam" id="PF08558"/>
    </source>
</evidence>
<evidence type="ECO:0000256" key="2">
    <source>
        <dbReference type="ARBA" id="ARBA00023242"/>
    </source>
</evidence>
<feature type="domain" description="Telomere repeat-binding factor dimerisation" evidence="4">
    <location>
        <begin position="40"/>
        <end position="214"/>
    </location>
</feature>
<reference evidence="5" key="3">
    <citation type="submission" date="2025-09" db="UniProtKB">
        <authorList>
            <consortium name="Ensembl"/>
        </authorList>
    </citation>
    <scope>IDENTIFICATION</scope>
</reference>
<feature type="region of interest" description="Disordered" evidence="3">
    <location>
        <begin position="215"/>
        <end position="260"/>
    </location>
</feature>
<name>A0A8K9X7Y1_ONCMY</name>
<dbReference type="GO" id="GO:0031848">
    <property type="term" value="P:protection from non-homologous end joining at telomere"/>
    <property type="evidence" value="ECO:0007669"/>
    <property type="project" value="InterPro"/>
</dbReference>
<dbReference type="GeneTree" id="ENSGT00940000158316"/>
<dbReference type="GO" id="GO:0032210">
    <property type="term" value="P:regulation of telomere maintenance via telomerase"/>
    <property type="evidence" value="ECO:0007669"/>
    <property type="project" value="TreeGrafter"/>
</dbReference>
<dbReference type="SUPFAM" id="SSF63600">
    <property type="entry name" value="Telomeric repeat binding factor (TRF) dimerisation domain"/>
    <property type="match status" value="1"/>
</dbReference>
<dbReference type="InterPro" id="IPR030657">
    <property type="entry name" value="TERF2"/>
</dbReference>
<dbReference type="GO" id="GO:0070198">
    <property type="term" value="P:protein localization to chromosome, telomeric region"/>
    <property type="evidence" value="ECO:0007669"/>
    <property type="project" value="TreeGrafter"/>
</dbReference>
<keyword evidence="6" id="KW-1185">Reference proteome</keyword>
<dbReference type="GO" id="GO:0032208">
    <property type="term" value="P:negative regulation of telomere maintenance via recombination"/>
    <property type="evidence" value="ECO:0007669"/>
    <property type="project" value="TreeGrafter"/>
</dbReference>
<dbReference type="GO" id="GO:0061820">
    <property type="term" value="P:telomeric D-loop disassembly"/>
    <property type="evidence" value="ECO:0007669"/>
    <property type="project" value="TreeGrafter"/>
</dbReference>
<feature type="compositionally biased region" description="Basic and acidic residues" evidence="3">
    <location>
        <begin position="328"/>
        <end position="337"/>
    </location>
</feature>
<dbReference type="GO" id="GO:0042803">
    <property type="term" value="F:protein homodimerization activity"/>
    <property type="evidence" value="ECO:0007669"/>
    <property type="project" value="InterPro"/>
</dbReference>
<evidence type="ECO:0000313" key="6">
    <source>
        <dbReference type="Proteomes" id="UP000694395"/>
    </source>
</evidence>
<feature type="region of interest" description="Disordered" evidence="3">
    <location>
        <begin position="314"/>
        <end position="370"/>
    </location>
</feature>
<proteinExistence type="predicted"/>
<organism evidence="5 6">
    <name type="scientific">Oncorhynchus mykiss</name>
    <name type="common">Rainbow trout</name>
    <name type="synonym">Salmo gairdneri</name>
    <dbReference type="NCBI Taxonomy" id="8022"/>
    <lineage>
        <taxon>Eukaryota</taxon>
        <taxon>Metazoa</taxon>
        <taxon>Chordata</taxon>
        <taxon>Craniata</taxon>
        <taxon>Vertebrata</taxon>
        <taxon>Euteleostomi</taxon>
        <taxon>Actinopterygii</taxon>
        <taxon>Neopterygii</taxon>
        <taxon>Teleostei</taxon>
        <taxon>Protacanthopterygii</taxon>
        <taxon>Salmoniformes</taxon>
        <taxon>Salmonidae</taxon>
        <taxon>Salmoninae</taxon>
        <taxon>Oncorhynchus</taxon>
    </lineage>
</organism>
<accession>A0A8K9X7Y1</accession>
<protein>
    <recommendedName>
        <fullName evidence="4">Telomere repeat-binding factor dimerisation domain-containing protein</fullName>
    </recommendedName>
</protein>
<dbReference type="PANTHER" id="PTHR46833:SF1">
    <property type="entry name" value="TELOMERIC REPEAT-BINDING FACTOR 2"/>
    <property type="match status" value="1"/>
</dbReference>
<dbReference type="AlphaFoldDB" id="A0A8K9X7Y1"/>
<reference evidence="5" key="2">
    <citation type="submission" date="2025-08" db="UniProtKB">
        <authorList>
            <consortium name="Ensembl"/>
        </authorList>
    </citation>
    <scope>IDENTIFICATION</scope>
</reference>
<evidence type="ECO:0000313" key="5">
    <source>
        <dbReference type="Ensembl" id="ENSOMYP00000129420.1"/>
    </source>
</evidence>
<dbReference type="GO" id="GO:0003691">
    <property type="term" value="F:double-stranded telomeric DNA binding"/>
    <property type="evidence" value="ECO:0007669"/>
    <property type="project" value="TreeGrafter"/>
</dbReference>
<dbReference type="GO" id="GO:0098505">
    <property type="term" value="F:G-rich strand telomeric DNA binding"/>
    <property type="evidence" value="ECO:0007669"/>
    <property type="project" value="TreeGrafter"/>
</dbReference>
<keyword evidence="1" id="KW-0238">DNA-binding</keyword>
<feature type="region of interest" description="Disordered" evidence="3">
    <location>
        <begin position="287"/>
        <end position="306"/>
    </location>
</feature>